<evidence type="ECO:0000259" key="1">
    <source>
        <dbReference type="Pfam" id="PF13304"/>
    </source>
</evidence>
<dbReference type="AlphaFoldDB" id="A0A5K1J6D7"/>
<dbReference type="RefSeq" id="WP_152068138.1">
    <property type="nucleotide sequence ID" value="NZ_CABWIF010000024.1"/>
</dbReference>
<reference evidence="2 3" key="1">
    <citation type="submission" date="2019-10" db="EMBL/GenBank/DDBJ databases">
        <authorList>
            <person name="Wolf R A."/>
        </authorList>
    </citation>
    <scope>NUCLEOTIDE SEQUENCE [LARGE SCALE GENOMIC DNA]</scope>
    <source>
        <strain evidence="2">Collinsella_aerofaciens_DSM_13712</strain>
    </source>
</reference>
<dbReference type="GO" id="GO:0005524">
    <property type="term" value="F:ATP binding"/>
    <property type="evidence" value="ECO:0007669"/>
    <property type="project" value="InterPro"/>
</dbReference>
<accession>A0A5K1J6D7</accession>
<dbReference type="PANTHER" id="PTHR40396">
    <property type="entry name" value="ATPASE-LIKE PROTEIN"/>
    <property type="match status" value="1"/>
</dbReference>
<organism evidence="2 3">
    <name type="scientific">Collinsella aerofaciens</name>
    <dbReference type="NCBI Taxonomy" id="74426"/>
    <lineage>
        <taxon>Bacteria</taxon>
        <taxon>Bacillati</taxon>
        <taxon>Actinomycetota</taxon>
        <taxon>Coriobacteriia</taxon>
        <taxon>Coriobacteriales</taxon>
        <taxon>Coriobacteriaceae</taxon>
        <taxon>Collinsella</taxon>
    </lineage>
</organism>
<sequence>MILNFSFKNFQSFRGTQQFSFEPISSKKELGPVRVAAVYGANASGKSNFLNALYFVSYFVRTGYATGDANSQIPIVPFLLDSESRSNDTEFSIDFIASNLKYEFSFGVNKNEVTYENLTVYRSKQPSLLYDRSSINGEQSIKFGSTFTGVKKQLWDITRNNSLFLSAAAAAGSDVIQPAFAALANDINLYDATHYLAELATIKKLFINDDARAQMLSQLIKYADIGIDGMDVRQSEGVMGLKESLIGLDEIPEEARNKIAEDFKLSFAYDLVFHHKGSGDGFWLGSAHESEGTKAALAFFSVALRSLSSGATTVIDELDSSLHPTLLRDFVSLFADPDTNPKGAQLIFSTHDVTLMTRTSPMEEVLERDQVWFVEKDSEGASQLIAAMEYSPRANENLGRNYLNGVYVPLPNPSFHQLVAQLMKEGADIDG</sequence>
<evidence type="ECO:0000313" key="2">
    <source>
        <dbReference type="EMBL" id="VWL99098.1"/>
    </source>
</evidence>
<gene>
    <name evidence="2" type="ORF">CKJAJONC_01908</name>
</gene>
<name>A0A5K1J6D7_9ACTN</name>
<evidence type="ECO:0000313" key="3">
    <source>
        <dbReference type="Proteomes" id="UP000368032"/>
    </source>
</evidence>
<protein>
    <submittedName>
        <fullName evidence="2">AAA domain protein</fullName>
    </submittedName>
</protein>
<dbReference type="EMBL" id="CABWIF010000024">
    <property type="protein sequence ID" value="VWL99098.1"/>
    <property type="molecule type" value="Genomic_DNA"/>
</dbReference>
<dbReference type="GO" id="GO:0016887">
    <property type="term" value="F:ATP hydrolysis activity"/>
    <property type="evidence" value="ECO:0007669"/>
    <property type="project" value="InterPro"/>
</dbReference>
<dbReference type="InterPro" id="IPR027417">
    <property type="entry name" value="P-loop_NTPase"/>
</dbReference>
<dbReference type="PANTHER" id="PTHR40396:SF1">
    <property type="entry name" value="ATPASE AAA-TYPE CORE DOMAIN-CONTAINING PROTEIN"/>
    <property type="match status" value="1"/>
</dbReference>
<dbReference type="InterPro" id="IPR003959">
    <property type="entry name" value="ATPase_AAA_core"/>
</dbReference>
<dbReference type="Proteomes" id="UP000368032">
    <property type="component" value="Unassembled WGS sequence"/>
</dbReference>
<feature type="domain" description="ATPase AAA-type core" evidence="1">
    <location>
        <begin position="35"/>
        <end position="356"/>
    </location>
</feature>
<dbReference type="Gene3D" id="3.40.50.300">
    <property type="entry name" value="P-loop containing nucleotide triphosphate hydrolases"/>
    <property type="match status" value="1"/>
</dbReference>
<dbReference type="Pfam" id="PF13304">
    <property type="entry name" value="AAA_21"/>
    <property type="match status" value="1"/>
</dbReference>
<proteinExistence type="predicted"/>
<dbReference type="SUPFAM" id="SSF52540">
    <property type="entry name" value="P-loop containing nucleoside triphosphate hydrolases"/>
    <property type="match status" value="1"/>
</dbReference>